<proteinExistence type="predicted"/>
<name>A0A8J5TA82_ZIZPA</name>
<keyword evidence="3" id="KW-1185">Reference proteome</keyword>
<dbReference type="Proteomes" id="UP000729402">
    <property type="component" value="Unassembled WGS sequence"/>
</dbReference>
<reference evidence="2" key="2">
    <citation type="submission" date="2021-02" db="EMBL/GenBank/DDBJ databases">
        <authorList>
            <person name="Kimball J.A."/>
            <person name="Haas M.W."/>
            <person name="Macchietto M."/>
            <person name="Kono T."/>
            <person name="Duquette J."/>
            <person name="Shao M."/>
        </authorList>
    </citation>
    <scope>NUCLEOTIDE SEQUENCE</scope>
    <source>
        <tissue evidence="2">Fresh leaf tissue</tissue>
    </source>
</reference>
<gene>
    <name evidence="2" type="ORF">GUJ93_ZPchr0014g46705</name>
</gene>
<evidence type="ECO:0000256" key="1">
    <source>
        <dbReference type="SAM" id="MobiDB-lite"/>
    </source>
</evidence>
<dbReference type="AlphaFoldDB" id="A0A8J5TA82"/>
<accession>A0A8J5TA82</accession>
<reference evidence="2" key="1">
    <citation type="journal article" date="2021" name="bioRxiv">
        <title>Whole Genome Assembly and Annotation of Northern Wild Rice, Zizania palustris L., Supports a Whole Genome Duplication in the Zizania Genus.</title>
        <authorList>
            <person name="Haas M."/>
            <person name="Kono T."/>
            <person name="Macchietto M."/>
            <person name="Millas R."/>
            <person name="McGilp L."/>
            <person name="Shao M."/>
            <person name="Duquette J."/>
            <person name="Hirsch C.N."/>
            <person name="Kimball J."/>
        </authorList>
    </citation>
    <scope>NUCLEOTIDE SEQUENCE</scope>
    <source>
        <tissue evidence="2">Fresh leaf tissue</tissue>
    </source>
</reference>
<feature type="region of interest" description="Disordered" evidence="1">
    <location>
        <begin position="1"/>
        <end position="41"/>
    </location>
</feature>
<evidence type="ECO:0000313" key="2">
    <source>
        <dbReference type="EMBL" id="KAG8082439.1"/>
    </source>
</evidence>
<comment type="caution">
    <text evidence="2">The sequence shown here is derived from an EMBL/GenBank/DDBJ whole genome shotgun (WGS) entry which is preliminary data.</text>
</comment>
<organism evidence="2 3">
    <name type="scientific">Zizania palustris</name>
    <name type="common">Northern wild rice</name>
    <dbReference type="NCBI Taxonomy" id="103762"/>
    <lineage>
        <taxon>Eukaryota</taxon>
        <taxon>Viridiplantae</taxon>
        <taxon>Streptophyta</taxon>
        <taxon>Embryophyta</taxon>
        <taxon>Tracheophyta</taxon>
        <taxon>Spermatophyta</taxon>
        <taxon>Magnoliopsida</taxon>
        <taxon>Liliopsida</taxon>
        <taxon>Poales</taxon>
        <taxon>Poaceae</taxon>
        <taxon>BOP clade</taxon>
        <taxon>Oryzoideae</taxon>
        <taxon>Oryzeae</taxon>
        <taxon>Zizaniinae</taxon>
        <taxon>Zizania</taxon>
    </lineage>
</organism>
<evidence type="ECO:0000313" key="3">
    <source>
        <dbReference type="Proteomes" id="UP000729402"/>
    </source>
</evidence>
<protein>
    <submittedName>
        <fullName evidence="2">Uncharacterized protein</fullName>
    </submittedName>
</protein>
<dbReference type="EMBL" id="JAAALK010000086">
    <property type="protein sequence ID" value="KAG8082439.1"/>
    <property type="molecule type" value="Genomic_DNA"/>
</dbReference>
<sequence length="173" mass="18948">MQAAGRLRRHDDMQRDVQSGETTKGYLSARPPASLAPHPPKGLLSCRPAPLLARFLHRAAAHPRELVLAVTLVVEPLSPVGYLPQSLASLHIASASAAWPRDIAGGSAASPRVGSPSPRSSAPSPVGYLLSLLVRPSFPKPRRPIRRRRRRTKSPIARQHRYCCNLTKWRGQK</sequence>